<proteinExistence type="predicted"/>
<sequence length="274" mass="31218">MQTFYSPGSFLSVRKLDLSFLGTPHPEAFDPITLLADRNGKLKEVKIAENVYYYQALWKGNEILVSRFDLDIGKSLRTLNVGTVLLLNDPNPNAKVLTTIPMNIVLDVEENTNPLMKRLGYVKVTYHDKVGWVRRDLLSDDEFDIQFYQMNLINLVKAHTFTAKEDNFKTELTITGEGFIVSTCKVGELDCSATYRMGESSFGMPEEAVYFDLTVSDGKQYFCEMRRVDFVGELQRVIDGYITEDELDPFINCSLSESETIEEETAEESSDEKE</sequence>
<protein>
    <recommendedName>
        <fullName evidence="3">SH3 domain-containing protein</fullName>
    </recommendedName>
</protein>
<gene>
    <name evidence="1" type="ORF">EHQ62_03045</name>
</gene>
<dbReference type="AlphaFoldDB" id="A0A4Z0ZXM3"/>
<reference evidence="1" key="1">
    <citation type="journal article" date="2019" name="PLoS Negl. Trop. Dis.">
        <title>Revisiting the worldwide diversity of Leptospira species in the environment.</title>
        <authorList>
            <person name="Vincent A.T."/>
            <person name="Schiettekatte O."/>
            <person name="Bourhy P."/>
            <person name="Veyrier F.J."/>
            <person name="Picardeau M."/>
        </authorList>
    </citation>
    <scope>NUCLEOTIDE SEQUENCE [LARGE SCALE GENOMIC DNA]</scope>
    <source>
        <strain evidence="1">201702451</strain>
    </source>
</reference>
<dbReference type="EMBL" id="RQGH01000008">
    <property type="protein sequence ID" value="TGL75071.1"/>
    <property type="molecule type" value="Genomic_DNA"/>
</dbReference>
<evidence type="ECO:0008006" key="3">
    <source>
        <dbReference type="Google" id="ProtNLM"/>
    </source>
</evidence>
<organism evidence="1 2">
    <name type="scientific">Leptospira jelokensis</name>
    <dbReference type="NCBI Taxonomy" id="2484931"/>
    <lineage>
        <taxon>Bacteria</taxon>
        <taxon>Pseudomonadati</taxon>
        <taxon>Spirochaetota</taxon>
        <taxon>Spirochaetia</taxon>
        <taxon>Leptospirales</taxon>
        <taxon>Leptospiraceae</taxon>
        <taxon>Leptospira</taxon>
    </lineage>
</organism>
<name>A0A4Z0ZXM3_9LEPT</name>
<accession>A0A4Z0ZXM3</accession>
<comment type="caution">
    <text evidence="1">The sequence shown here is derived from an EMBL/GenBank/DDBJ whole genome shotgun (WGS) entry which is preliminary data.</text>
</comment>
<dbReference type="Gene3D" id="2.30.30.40">
    <property type="entry name" value="SH3 Domains"/>
    <property type="match status" value="1"/>
</dbReference>
<keyword evidence="2" id="KW-1185">Reference proteome</keyword>
<evidence type="ECO:0000313" key="1">
    <source>
        <dbReference type="EMBL" id="TGL75071.1"/>
    </source>
</evidence>
<dbReference type="Proteomes" id="UP000297567">
    <property type="component" value="Unassembled WGS sequence"/>
</dbReference>
<evidence type="ECO:0000313" key="2">
    <source>
        <dbReference type="Proteomes" id="UP000297567"/>
    </source>
</evidence>